<gene>
    <name evidence="1" type="ORF">FC770_08915</name>
</gene>
<accession>A0A4U2YMK3</accession>
<evidence type="ECO:0000313" key="2">
    <source>
        <dbReference type="Proteomes" id="UP000307808"/>
    </source>
</evidence>
<dbReference type="RefSeq" id="WP_137065765.1">
    <property type="nucleotide sequence ID" value="NZ_CP040748.1"/>
</dbReference>
<reference evidence="1 2" key="1">
    <citation type="submission" date="2019-04" db="EMBL/GenBank/DDBJ databases">
        <authorList>
            <person name="Dong K."/>
        </authorList>
    </citation>
    <scope>NUCLEOTIDE SEQUENCE [LARGE SCALE GENOMIC DNA]</scope>
    <source>
        <strain evidence="2">dk3543</strain>
    </source>
</reference>
<sequence length="88" mass="9199">MRLNRVVPTMIKGCGQRLLPAGLTAISYTGPVSGRAVRDGALYDVVGHVLTGPQRSPAAATYLAAHPASRRGLGAWTPVIAFERAESA</sequence>
<dbReference type="Proteomes" id="UP000307808">
    <property type="component" value="Unassembled WGS sequence"/>
</dbReference>
<comment type="caution">
    <text evidence="1">The sequence shown here is derived from an EMBL/GenBank/DDBJ whole genome shotgun (WGS) entry which is preliminary data.</text>
</comment>
<dbReference type="EMBL" id="SZPY01000002">
    <property type="protein sequence ID" value="TKI62496.1"/>
    <property type="molecule type" value="Genomic_DNA"/>
</dbReference>
<organism evidence="1 2">
    <name type="scientific">Nocardioides jishulii</name>
    <dbReference type="NCBI Taxonomy" id="2575440"/>
    <lineage>
        <taxon>Bacteria</taxon>
        <taxon>Bacillati</taxon>
        <taxon>Actinomycetota</taxon>
        <taxon>Actinomycetes</taxon>
        <taxon>Propionibacteriales</taxon>
        <taxon>Nocardioidaceae</taxon>
        <taxon>Nocardioides</taxon>
    </lineage>
</organism>
<name>A0A4U2YMK3_9ACTN</name>
<dbReference type="AlphaFoldDB" id="A0A4U2YMK3"/>
<evidence type="ECO:0000313" key="1">
    <source>
        <dbReference type="EMBL" id="TKI62496.1"/>
    </source>
</evidence>
<keyword evidence="2" id="KW-1185">Reference proteome</keyword>
<protein>
    <submittedName>
        <fullName evidence="1">Uncharacterized protein</fullName>
    </submittedName>
</protein>
<proteinExistence type="predicted"/>